<evidence type="ECO:0000313" key="2">
    <source>
        <dbReference type="Proteomes" id="UP000189670"/>
    </source>
</evidence>
<name>A0A1V1P0G6_9BACT</name>
<comment type="caution">
    <text evidence="1">The sequence shown here is derived from an EMBL/GenBank/DDBJ whole genome shotgun (WGS) entry which is preliminary data.</text>
</comment>
<reference evidence="2" key="1">
    <citation type="submission" date="2012-11" db="EMBL/GenBank/DDBJ databases">
        <authorList>
            <person name="Lucero-Rivera Y.E."/>
            <person name="Tovar-Ramirez D."/>
        </authorList>
    </citation>
    <scope>NUCLEOTIDE SEQUENCE [LARGE SCALE GENOMIC DNA]</scope>
    <source>
        <strain evidence="2">Araruama</strain>
    </source>
</reference>
<accession>A0A1V1P0G6</accession>
<organism evidence="1 2">
    <name type="scientific">Candidatus Magnetoglobus multicellularis str. Araruama</name>
    <dbReference type="NCBI Taxonomy" id="890399"/>
    <lineage>
        <taxon>Bacteria</taxon>
        <taxon>Pseudomonadati</taxon>
        <taxon>Thermodesulfobacteriota</taxon>
        <taxon>Desulfobacteria</taxon>
        <taxon>Desulfobacterales</taxon>
        <taxon>Desulfobacteraceae</taxon>
        <taxon>Candidatus Magnetoglobus</taxon>
    </lineage>
</organism>
<dbReference type="AlphaFoldDB" id="A0A1V1P0G6"/>
<proteinExistence type="predicted"/>
<evidence type="ECO:0000313" key="1">
    <source>
        <dbReference type="EMBL" id="ETR68313.1"/>
    </source>
</evidence>
<protein>
    <submittedName>
        <fullName evidence="1">Uncharacterized protein</fullName>
    </submittedName>
</protein>
<sequence length="191" mass="22836">MTFQDRLDQITEVSISKLNFLLEHAEFAAERRALAGYIINFISCSTAQGSDTQTEKPESIAELFWRMSEKKAWVSGPNQPIIAWMRYDRYNFYKDIIYDPKALLKFNPLQYNHEIYTRLKKGLETKNYPEIYTYFLEVTRNERWERTSNLFEAIIADDNLQSLCAKLIKEEPRFKIFRPFLMGYFFINMIF</sequence>
<dbReference type="EMBL" id="ATBP01001001">
    <property type="protein sequence ID" value="ETR68313.1"/>
    <property type="molecule type" value="Genomic_DNA"/>
</dbReference>
<gene>
    <name evidence="1" type="ORF">OMM_04641</name>
</gene>
<dbReference type="Proteomes" id="UP000189670">
    <property type="component" value="Unassembled WGS sequence"/>
</dbReference>